<dbReference type="SUPFAM" id="SSF46565">
    <property type="entry name" value="Chaperone J-domain"/>
    <property type="match status" value="1"/>
</dbReference>
<name>A0A7I8JY61_SPIIN</name>
<dbReference type="InterPro" id="IPR036869">
    <property type="entry name" value="J_dom_sf"/>
</dbReference>
<dbReference type="PROSITE" id="PS50076">
    <property type="entry name" value="DNAJ_2"/>
    <property type="match status" value="1"/>
</dbReference>
<evidence type="ECO:0000313" key="2">
    <source>
        <dbReference type="EMBL" id="CAA7388912.1"/>
    </source>
</evidence>
<gene>
    <name evidence="2" type="ORF">SI8410_01001058</name>
</gene>
<keyword evidence="3" id="KW-1185">Reference proteome</keyword>
<dbReference type="AlphaFoldDB" id="A0A7I8JY61"/>
<evidence type="ECO:0000259" key="1">
    <source>
        <dbReference type="PROSITE" id="PS50076"/>
    </source>
</evidence>
<feature type="domain" description="J" evidence="1">
    <location>
        <begin position="12"/>
        <end position="81"/>
    </location>
</feature>
<sequence>MDPEVEGPGWSCYYAILGVRRNASASEIRSAYMKLARKWHPDRWAKDPSVAGEANQRFQRIQEAYSVLSDNGKRSLYDIGLYDPFEEEEEGFSDFVQEMMTMMDKVRPEKEDTFEDLQRMFAEIVDGDGAATFAAQGREARTGVRLHELPSRQRTR</sequence>
<evidence type="ECO:0000313" key="3">
    <source>
        <dbReference type="Proteomes" id="UP000663760"/>
    </source>
</evidence>
<reference evidence="2" key="1">
    <citation type="submission" date="2020-02" db="EMBL/GenBank/DDBJ databases">
        <authorList>
            <person name="Scholz U."/>
            <person name="Mascher M."/>
            <person name="Fiebig A."/>
        </authorList>
    </citation>
    <scope>NUCLEOTIDE SEQUENCE</scope>
</reference>
<dbReference type="PRINTS" id="PR00625">
    <property type="entry name" value="JDOMAIN"/>
</dbReference>
<organism evidence="2 3">
    <name type="scientific">Spirodela intermedia</name>
    <name type="common">Intermediate duckweed</name>
    <dbReference type="NCBI Taxonomy" id="51605"/>
    <lineage>
        <taxon>Eukaryota</taxon>
        <taxon>Viridiplantae</taxon>
        <taxon>Streptophyta</taxon>
        <taxon>Embryophyta</taxon>
        <taxon>Tracheophyta</taxon>
        <taxon>Spermatophyta</taxon>
        <taxon>Magnoliopsida</taxon>
        <taxon>Liliopsida</taxon>
        <taxon>Araceae</taxon>
        <taxon>Lemnoideae</taxon>
        <taxon>Spirodela</taxon>
    </lineage>
</organism>
<dbReference type="GO" id="GO:0005783">
    <property type="term" value="C:endoplasmic reticulum"/>
    <property type="evidence" value="ECO:0007669"/>
    <property type="project" value="UniProtKB-ARBA"/>
</dbReference>
<dbReference type="CDD" id="cd06257">
    <property type="entry name" value="DnaJ"/>
    <property type="match status" value="1"/>
</dbReference>
<dbReference type="PROSITE" id="PS00636">
    <property type="entry name" value="DNAJ_1"/>
    <property type="match status" value="1"/>
</dbReference>
<dbReference type="Gene3D" id="1.10.287.110">
    <property type="entry name" value="DnaJ domain"/>
    <property type="match status" value="1"/>
</dbReference>
<protein>
    <recommendedName>
        <fullName evidence="1">J domain-containing protein</fullName>
    </recommendedName>
</protein>
<dbReference type="PANTHER" id="PTHR44743">
    <property type="entry name" value="PUTATIVE, EXPRESSED-RELATED"/>
    <property type="match status" value="1"/>
</dbReference>
<dbReference type="Proteomes" id="UP000663760">
    <property type="component" value="Chromosome 1"/>
</dbReference>
<proteinExistence type="predicted"/>
<dbReference type="InterPro" id="IPR018253">
    <property type="entry name" value="DnaJ_domain_CS"/>
</dbReference>
<dbReference type="Pfam" id="PF00226">
    <property type="entry name" value="DnaJ"/>
    <property type="match status" value="1"/>
</dbReference>
<dbReference type="PANTHER" id="PTHR44743:SF11">
    <property type="entry name" value="PUTATIVE, EXPRESSED-RELATED"/>
    <property type="match status" value="1"/>
</dbReference>
<accession>A0A7I8JY61</accession>
<dbReference type="OrthoDB" id="10250354at2759"/>
<dbReference type="EMBL" id="LR746264">
    <property type="protein sequence ID" value="CAA7388912.1"/>
    <property type="molecule type" value="Genomic_DNA"/>
</dbReference>
<dbReference type="SMART" id="SM00271">
    <property type="entry name" value="DnaJ"/>
    <property type="match status" value="1"/>
</dbReference>
<dbReference type="InterPro" id="IPR001623">
    <property type="entry name" value="DnaJ_domain"/>
</dbReference>